<dbReference type="AlphaFoldDB" id="A0A4R6PJQ8"/>
<dbReference type="Gene3D" id="3.40.50.12780">
    <property type="entry name" value="N-terminal domain of ligase-like"/>
    <property type="match status" value="2"/>
</dbReference>
<dbReference type="InterPro" id="IPR050237">
    <property type="entry name" value="ATP-dep_AMP-bd_enzyme"/>
</dbReference>
<evidence type="ECO:0000256" key="1">
    <source>
        <dbReference type="ARBA" id="ARBA00022598"/>
    </source>
</evidence>
<dbReference type="InterPro" id="IPR042099">
    <property type="entry name" value="ANL_N_sf"/>
</dbReference>
<feature type="compositionally biased region" description="Polar residues" evidence="2">
    <location>
        <begin position="106"/>
        <end position="115"/>
    </location>
</feature>
<keyword evidence="5" id="KW-1185">Reference proteome</keyword>
<dbReference type="Proteomes" id="UP000295531">
    <property type="component" value="Unassembled WGS sequence"/>
</dbReference>
<dbReference type="Pfam" id="PF00501">
    <property type="entry name" value="AMP-binding"/>
    <property type="match status" value="1"/>
</dbReference>
<dbReference type="RefSeq" id="WP_133539352.1">
    <property type="nucleotide sequence ID" value="NZ_SNXI01000005.1"/>
</dbReference>
<gene>
    <name evidence="4" type="ORF">DEU29_105163</name>
</gene>
<organism evidence="4 5">
    <name type="scientific">Idiomarina aquatica</name>
    <dbReference type="NCBI Taxonomy" id="1327752"/>
    <lineage>
        <taxon>Bacteria</taxon>
        <taxon>Pseudomonadati</taxon>
        <taxon>Pseudomonadota</taxon>
        <taxon>Gammaproteobacteria</taxon>
        <taxon>Alteromonadales</taxon>
        <taxon>Idiomarinaceae</taxon>
        <taxon>Idiomarina</taxon>
    </lineage>
</organism>
<protein>
    <submittedName>
        <fullName evidence="4">Long-subunit acyl-CoA synthetase (AMP-forming)</fullName>
    </submittedName>
</protein>
<dbReference type="OrthoDB" id="9803968at2"/>
<dbReference type="Gene3D" id="3.30.300.30">
    <property type="match status" value="1"/>
</dbReference>
<dbReference type="PANTHER" id="PTHR43767:SF8">
    <property type="entry name" value="LONG-CHAIN-FATTY-ACID--COA LIGASE"/>
    <property type="match status" value="1"/>
</dbReference>
<sequence length="463" mass="50634">MNALFERLHSQAQAKPNAIAIRSETKQLSYAELVRLVQLRAQQLHQQSQQIFLLDVSEPMAWVIEDLALMLANKVCIPIPPFFSQRQQQYLQQQANSAKPLPPATSKVTFTSGSTGDPKGVCLSVENQLTTVAALAERVAGADVKRHLVIMPLAVLLENVAGVYLALWLGAEVVLLSSETLGLKGSSSLQLESFFAALKQYQPDSLILTPALLDAVVTGVERGFINAKSFKLLAVGGARLSRTLEHRALALKLPIVQGYGLSEFGSVVALNAPESIAPGTVGKPLNHAQVTLNNGELVVQGNAMLGYWNDQSSWFPNQIYTGDLGEFDDQGRLTILGRRKHIIVTDYGRNIDPEWIESELCSQPGIYQSAVIGDEQMPLTALLVLMPSTTKAQADAAVDRVNRLLPDYARVQRHIELTEPFTVTNGLLTGTGRLRRQALQTLAQQLFGAQHNSSINEVRDEIF</sequence>
<name>A0A4R6PJQ8_9GAMM</name>
<reference evidence="4 5" key="1">
    <citation type="submission" date="2019-03" db="EMBL/GenBank/DDBJ databases">
        <title>Freshwater and sediment microbial communities from various areas in North America, analyzing microbe dynamics in response to fracking.</title>
        <authorList>
            <person name="Lamendella R."/>
        </authorList>
    </citation>
    <scope>NUCLEOTIDE SEQUENCE [LARGE SCALE GENOMIC DNA]</scope>
    <source>
        <strain evidence="4 5">18_TX</strain>
    </source>
</reference>
<evidence type="ECO:0000313" key="5">
    <source>
        <dbReference type="Proteomes" id="UP000295531"/>
    </source>
</evidence>
<feature type="domain" description="AMP-dependent synthetase/ligase" evidence="3">
    <location>
        <begin position="107"/>
        <end position="308"/>
    </location>
</feature>
<dbReference type="SUPFAM" id="SSF56801">
    <property type="entry name" value="Acetyl-CoA synthetase-like"/>
    <property type="match status" value="1"/>
</dbReference>
<dbReference type="PROSITE" id="PS00455">
    <property type="entry name" value="AMP_BINDING"/>
    <property type="match status" value="1"/>
</dbReference>
<proteinExistence type="predicted"/>
<dbReference type="GO" id="GO:0016874">
    <property type="term" value="F:ligase activity"/>
    <property type="evidence" value="ECO:0007669"/>
    <property type="project" value="UniProtKB-KW"/>
</dbReference>
<evidence type="ECO:0000259" key="3">
    <source>
        <dbReference type="Pfam" id="PF00501"/>
    </source>
</evidence>
<dbReference type="EMBL" id="SNXI01000005">
    <property type="protein sequence ID" value="TDP38311.1"/>
    <property type="molecule type" value="Genomic_DNA"/>
</dbReference>
<dbReference type="InterPro" id="IPR045851">
    <property type="entry name" value="AMP-bd_C_sf"/>
</dbReference>
<dbReference type="InterPro" id="IPR000873">
    <property type="entry name" value="AMP-dep_synth/lig_dom"/>
</dbReference>
<dbReference type="PANTHER" id="PTHR43767">
    <property type="entry name" value="LONG-CHAIN-FATTY-ACID--COA LIGASE"/>
    <property type="match status" value="1"/>
</dbReference>
<feature type="region of interest" description="Disordered" evidence="2">
    <location>
        <begin position="94"/>
        <end position="115"/>
    </location>
</feature>
<accession>A0A4R6PJQ8</accession>
<dbReference type="InterPro" id="IPR020845">
    <property type="entry name" value="AMP-binding_CS"/>
</dbReference>
<comment type="caution">
    <text evidence="4">The sequence shown here is derived from an EMBL/GenBank/DDBJ whole genome shotgun (WGS) entry which is preliminary data.</text>
</comment>
<keyword evidence="1" id="KW-0436">Ligase</keyword>
<evidence type="ECO:0000313" key="4">
    <source>
        <dbReference type="EMBL" id="TDP38311.1"/>
    </source>
</evidence>
<evidence type="ECO:0000256" key="2">
    <source>
        <dbReference type="SAM" id="MobiDB-lite"/>
    </source>
</evidence>